<sequence length="223" mass="25234">MPLQEPTSTKDLIDHHNPIKYTQSKDQLHQYTAMPVDKNFHFFDSNWNNELTFSKQIDEFSKDHTVILPTLRGYPPSDVPLDEDAYDGNTMAGDLLALLDHLGIEKAVFAAGDVGEMVAQKLAFLHPERVRGLVIFNTPILGTMMHLIHHDPEQQAPSRYSLDYISSTLPGTHTTLIMWSGQFQTQSTVLRLTYLQQSPEGGIFYFHKNFPGPLMVRTLIPIG</sequence>
<name>A0A6N4SLN5_TALPI</name>
<evidence type="ECO:0000259" key="1">
    <source>
        <dbReference type="Pfam" id="PF00561"/>
    </source>
</evidence>
<dbReference type="InterPro" id="IPR000073">
    <property type="entry name" value="AB_hydrolase_1"/>
</dbReference>
<dbReference type="Pfam" id="PF00561">
    <property type="entry name" value="Abhydrolase_1"/>
    <property type="match status" value="1"/>
</dbReference>
<dbReference type="InterPro" id="IPR029058">
    <property type="entry name" value="AB_hydrolase_fold"/>
</dbReference>
<reference evidence="3" key="1">
    <citation type="journal article" date="2015" name="Genome Announc.">
        <title>Draft genome sequence of Talaromyces cellulolyticus strain Y-94, a source of lignocellulosic biomass-degrading enzymes.</title>
        <authorList>
            <person name="Fujii T."/>
            <person name="Koike H."/>
            <person name="Sawayama S."/>
            <person name="Yano S."/>
            <person name="Inoue H."/>
        </authorList>
    </citation>
    <scope>NUCLEOTIDE SEQUENCE [LARGE SCALE GENOMIC DNA]</scope>
    <source>
        <strain evidence="3">Y-94</strain>
    </source>
</reference>
<feature type="domain" description="AB hydrolase-1" evidence="1">
    <location>
        <begin position="53"/>
        <end position="149"/>
    </location>
</feature>
<dbReference type="Gene3D" id="3.40.50.1820">
    <property type="entry name" value="alpha/beta hydrolase"/>
    <property type="match status" value="1"/>
</dbReference>
<dbReference type="SUPFAM" id="SSF53474">
    <property type="entry name" value="alpha/beta-Hydrolases"/>
    <property type="match status" value="1"/>
</dbReference>
<dbReference type="Proteomes" id="UP000053095">
    <property type="component" value="Unassembled WGS sequence"/>
</dbReference>
<gene>
    <name evidence="2" type="ORF">TCE0_039f13126</name>
</gene>
<evidence type="ECO:0000313" key="2">
    <source>
        <dbReference type="EMBL" id="GAM40633.1"/>
    </source>
</evidence>
<keyword evidence="3" id="KW-1185">Reference proteome</keyword>
<proteinExistence type="predicted"/>
<evidence type="ECO:0000313" key="3">
    <source>
        <dbReference type="Proteomes" id="UP000053095"/>
    </source>
</evidence>
<organism evidence="2 3">
    <name type="scientific">Talaromyces pinophilus</name>
    <name type="common">Penicillium pinophilum</name>
    <dbReference type="NCBI Taxonomy" id="128442"/>
    <lineage>
        <taxon>Eukaryota</taxon>
        <taxon>Fungi</taxon>
        <taxon>Dikarya</taxon>
        <taxon>Ascomycota</taxon>
        <taxon>Pezizomycotina</taxon>
        <taxon>Eurotiomycetes</taxon>
        <taxon>Eurotiomycetidae</taxon>
        <taxon>Eurotiales</taxon>
        <taxon>Trichocomaceae</taxon>
        <taxon>Talaromyces</taxon>
        <taxon>Talaromyces sect. Talaromyces</taxon>
    </lineage>
</organism>
<comment type="caution">
    <text evidence="2">The sequence shown here is derived from an EMBL/GenBank/DDBJ whole genome shotgun (WGS) entry which is preliminary data.</text>
</comment>
<protein>
    <recommendedName>
        <fullName evidence="1">AB hydrolase-1 domain-containing protein</fullName>
    </recommendedName>
</protein>
<accession>A0A6N4SLN5</accession>
<dbReference type="EMBL" id="DF933835">
    <property type="protein sequence ID" value="GAM40633.1"/>
    <property type="molecule type" value="Genomic_DNA"/>
</dbReference>
<dbReference type="PANTHER" id="PTHR43329">
    <property type="entry name" value="EPOXIDE HYDROLASE"/>
    <property type="match status" value="1"/>
</dbReference>
<dbReference type="AlphaFoldDB" id="A0A6N4SLN5"/>